<name>A0ABU2L0J4_9ACTN</name>
<evidence type="ECO:0000313" key="3">
    <source>
        <dbReference type="Proteomes" id="UP001183226"/>
    </source>
</evidence>
<feature type="region of interest" description="Disordered" evidence="1">
    <location>
        <begin position="1"/>
        <end position="36"/>
    </location>
</feature>
<sequence>MSGPPPKPAAMRQRRNKTSTARRLSAELPKDFTAPELPDVGEREWLPQTRAWWADVWSSPMAPEFIDGHADIHGLYMLALLVDDFWRTGSRELAAEIRLQRTAFGLTPIDRRRLQWEIERTEEAQDRGNRRRGTPPAGGTDGQEPPEDPRSVLYAV</sequence>
<organism evidence="2 3">
    <name type="scientific">Streptomonospora wellingtoniae</name>
    <dbReference type="NCBI Taxonomy" id="3075544"/>
    <lineage>
        <taxon>Bacteria</taxon>
        <taxon>Bacillati</taxon>
        <taxon>Actinomycetota</taxon>
        <taxon>Actinomycetes</taxon>
        <taxon>Streptosporangiales</taxon>
        <taxon>Nocardiopsidaceae</taxon>
        <taxon>Streptomonospora</taxon>
    </lineage>
</organism>
<gene>
    <name evidence="2" type="ORF">RM446_23380</name>
</gene>
<comment type="caution">
    <text evidence="2">The sequence shown here is derived from an EMBL/GenBank/DDBJ whole genome shotgun (WGS) entry which is preliminary data.</text>
</comment>
<dbReference type="EMBL" id="JAVREK010000035">
    <property type="protein sequence ID" value="MDT0305076.1"/>
    <property type="molecule type" value="Genomic_DNA"/>
</dbReference>
<dbReference type="Proteomes" id="UP001183226">
    <property type="component" value="Unassembled WGS sequence"/>
</dbReference>
<feature type="region of interest" description="Disordered" evidence="1">
    <location>
        <begin position="120"/>
        <end position="156"/>
    </location>
</feature>
<dbReference type="InterPro" id="IPR057972">
    <property type="entry name" value="Terminase_7"/>
</dbReference>
<proteinExistence type="predicted"/>
<protein>
    <recommendedName>
        <fullName evidence="4">Terminase small subunit</fullName>
    </recommendedName>
</protein>
<evidence type="ECO:0008006" key="4">
    <source>
        <dbReference type="Google" id="ProtNLM"/>
    </source>
</evidence>
<evidence type="ECO:0000256" key="1">
    <source>
        <dbReference type="SAM" id="MobiDB-lite"/>
    </source>
</evidence>
<dbReference type="RefSeq" id="WP_311547591.1">
    <property type="nucleotide sequence ID" value="NZ_JAVREK010000035.1"/>
</dbReference>
<keyword evidence="3" id="KW-1185">Reference proteome</keyword>
<dbReference type="Pfam" id="PF25673">
    <property type="entry name" value="Terminase_7"/>
    <property type="match status" value="1"/>
</dbReference>
<accession>A0ABU2L0J4</accession>
<reference evidence="3" key="1">
    <citation type="submission" date="2023-07" db="EMBL/GenBank/DDBJ databases">
        <title>30 novel species of actinomycetes from the DSMZ collection.</title>
        <authorList>
            <person name="Nouioui I."/>
        </authorList>
    </citation>
    <scope>NUCLEOTIDE SEQUENCE [LARGE SCALE GENOMIC DNA]</scope>
    <source>
        <strain evidence="3">DSM 45055</strain>
    </source>
</reference>
<evidence type="ECO:0000313" key="2">
    <source>
        <dbReference type="EMBL" id="MDT0305076.1"/>
    </source>
</evidence>